<dbReference type="AlphaFoldDB" id="A0AAD9TLN1"/>
<name>A0AAD9TLN1_9ROSI</name>
<dbReference type="Proteomes" id="UP001280121">
    <property type="component" value="Unassembled WGS sequence"/>
</dbReference>
<dbReference type="EMBL" id="JANJYI010000008">
    <property type="protein sequence ID" value="KAK2638332.1"/>
    <property type="molecule type" value="Genomic_DNA"/>
</dbReference>
<sequence length="208" mass="23190">MQIDCNHAATSSSSMGGLQNLVAQNTHLPQPFDSSMFGNLNFEIDDFVNATWEQNNGIKASLASYEYEFGHVVMVDPMSTRSSLSATWGNSYAMCMPTDSTNLRGALKNFEISEVLTQHDITSKLALPSMIHDHMIPFMNGRDFLDLTAEETVATPILYSDKWKAKSVQSSKLGGRNMLKPNVFELAMSSSFQDIKLQVLMENWRCST</sequence>
<reference evidence="1" key="1">
    <citation type="journal article" date="2023" name="Plant J.">
        <title>Genome sequences and population genomics provide insights into the demographic history, inbreeding, and mutation load of two 'living fossil' tree species of Dipteronia.</title>
        <authorList>
            <person name="Feng Y."/>
            <person name="Comes H.P."/>
            <person name="Chen J."/>
            <person name="Zhu S."/>
            <person name="Lu R."/>
            <person name="Zhang X."/>
            <person name="Li P."/>
            <person name="Qiu J."/>
            <person name="Olsen K.M."/>
            <person name="Qiu Y."/>
        </authorList>
    </citation>
    <scope>NUCLEOTIDE SEQUENCE</scope>
    <source>
        <strain evidence="1">KIB01</strain>
    </source>
</reference>
<proteinExistence type="predicted"/>
<evidence type="ECO:0000313" key="1">
    <source>
        <dbReference type="EMBL" id="KAK2638332.1"/>
    </source>
</evidence>
<accession>A0AAD9TLN1</accession>
<protein>
    <submittedName>
        <fullName evidence="1">Uncharacterized protein</fullName>
    </submittedName>
</protein>
<evidence type="ECO:0000313" key="2">
    <source>
        <dbReference type="Proteomes" id="UP001280121"/>
    </source>
</evidence>
<gene>
    <name evidence="1" type="ORF">Ddye_026127</name>
</gene>
<organism evidence="1 2">
    <name type="scientific">Dipteronia dyeriana</name>
    <dbReference type="NCBI Taxonomy" id="168575"/>
    <lineage>
        <taxon>Eukaryota</taxon>
        <taxon>Viridiplantae</taxon>
        <taxon>Streptophyta</taxon>
        <taxon>Embryophyta</taxon>
        <taxon>Tracheophyta</taxon>
        <taxon>Spermatophyta</taxon>
        <taxon>Magnoliopsida</taxon>
        <taxon>eudicotyledons</taxon>
        <taxon>Gunneridae</taxon>
        <taxon>Pentapetalae</taxon>
        <taxon>rosids</taxon>
        <taxon>malvids</taxon>
        <taxon>Sapindales</taxon>
        <taxon>Sapindaceae</taxon>
        <taxon>Hippocastanoideae</taxon>
        <taxon>Acereae</taxon>
        <taxon>Dipteronia</taxon>
    </lineage>
</organism>
<comment type="caution">
    <text evidence="1">The sequence shown here is derived from an EMBL/GenBank/DDBJ whole genome shotgun (WGS) entry which is preliminary data.</text>
</comment>
<keyword evidence="2" id="KW-1185">Reference proteome</keyword>